<proteinExistence type="predicted"/>
<organism evidence="1">
    <name type="scientific">Variovorax paradoxus</name>
    <dbReference type="NCBI Taxonomy" id="34073"/>
    <lineage>
        <taxon>Bacteria</taxon>
        <taxon>Pseudomonadati</taxon>
        <taxon>Pseudomonadota</taxon>
        <taxon>Betaproteobacteria</taxon>
        <taxon>Burkholderiales</taxon>
        <taxon>Comamonadaceae</taxon>
        <taxon>Variovorax</taxon>
    </lineage>
</organism>
<dbReference type="AlphaFoldDB" id="A0A679JRM9"/>
<name>A0A679JRM9_VARPD</name>
<dbReference type="EMBL" id="LR743508">
    <property type="protein sequence ID" value="CAA2109947.1"/>
    <property type="molecule type" value="Genomic_DNA"/>
</dbReference>
<evidence type="ECO:0000313" key="1">
    <source>
        <dbReference type="EMBL" id="CAA2109947.1"/>
    </source>
</evidence>
<protein>
    <submittedName>
        <fullName evidence="1">Uncharacterized protein</fullName>
    </submittedName>
</protein>
<gene>
    <name evidence="1" type="ORF">VVAX_06219</name>
</gene>
<reference evidence="1" key="1">
    <citation type="submission" date="2019-12" db="EMBL/GenBank/DDBJ databases">
        <authorList>
            <person name="Cremers G."/>
        </authorList>
    </citation>
    <scope>NUCLEOTIDE SEQUENCE</scope>
    <source>
        <strain evidence="1">Vvax</strain>
    </source>
</reference>
<accession>A0A679JRM9</accession>
<dbReference type="RefSeq" id="WP_339094098.1">
    <property type="nucleotide sequence ID" value="NZ_LR743508.1"/>
</dbReference>
<sequence>MRAAPGDGSPIYIGYGGERVVSPDGAHVTVWTYETEKPHSDSLNGVTLDGLAIPGQFWGRGHAWSPDSAYFTLESYTSEGSMLLVVRVADRAWTKVARNASTVSFVYPRLVLRGYGRGDDGADRCVTFGGETKWAPIGPA</sequence>